<keyword evidence="1" id="KW-1133">Transmembrane helix</keyword>
<gene>
    <name evidence="2" type="ORF">FHS03_004301</name>
</gene>
<dbReference type="AlphaFoldDB" id="A0A7W5BE47"/>
<keyword evidence="1" id="KW-0812">Transmembrane</keyword>
<protein>
    <submittedName>
        <fullName evidence="2">Uncharacterized protein</fullName>
    </submittedName>
</protein>
<evidence type="ECO:0000313" key="3">
    <source>
        <dbReference type="Proteomes" id="UP000541535"/>
    </source>
</evidence>
<feature type="transmembrane region" description="Helical" evidence="1">
    <location>
        <begin position="29"/>
        <end position="50"/>
    </location>
</feature>
<organism evidence="2 3">
    <name type="scientific">Pseudoduganella violacea</name>
    <dbReference type="NCBI Taxonomy" id="1715466"/>
    <lineage>
        <taxon>Bacteria</taxon>
        <taxon>Pseudomonadati</taxon>
        <taxon>Pseudomonadota</taxon>
        <taxon>Betaproteobacteria</taxon>
        <taxon>Burkholderiales</taxon>
        <taxon>Oxalobacteraceae</taxon>
        <taxon>Telluria group</taxon>
        <taxon>Pseudoduganella</taxon>
    </lineage>
</organism>
<proteinExistence type="predicted"/>
<keyword evidence="3" id="KW-1185">Reference proteome</keyword>
<accession>A0A7W5BE47</accession>
<evidence type="ECO:0000256" key="1">
    <source>
        <dbReference type="SAM" id="Phobius"/>
    </source>
</evidence>
<evidence type="ECO:0000313" key="2">
    <source>
        <dbReference type="EMBL" id="MBB3121225.1"/>
    </source>
</evidence>
<dbReference type="Proteomes" id="UP000541535">
    <property type="component" value="Unassembled WGS sequence"/>
</dbReference>
<sequence>MNAQPSKKNPDAGVPLPFWLSGFTRIRKAALTFAATAGLAIAAVALSYWYKQDAQDVEGRAQRARNDAHSRLTYAETEKEEIRRFQPAFLELQRKGLAGEERRLDWVESIRQIQEQRRLLPLTYQIDPQQPYRLEQPLPTGDYQLRGSRMKLHMDLLHEMDLFNFLADLRQRGYFAVQECSLRRTATATPGVQSPALTGDCTLNWLTLTPQPAAPSAPQPGSAKRPAFAVLGSAATAAGSTP</sequence>
<dbReference type="RefSeq" id="WP_183442949.1">
    <property type="nucleotide sequence ID" value="NZ_JACHXD010000014.1"/>
</dbReference>
<keyword evidence="1" id="KW-0472">Membrane</keyword>
<comment type="caution">
    <text evidence="2">The sequence shown here is derived from an EMBL/GenBank/DDBJ whole genome shotgun (WGS) entry which is preliminary data.</text>
</comment>
<dbReference type="EMBL" id="JACHXD010000014">
    <property type="protein sequence ID" value="MBB3121225.1"/>
    <property type="molecule type" value="Genomic_DNA"/>
</dbReference>
<reference evidence="2 3" key="1">
    <citation type="submission" date="2020-08" db="EMBL/GenBank/DDBJ databases">
        <title>Genomic Encyclopedia of Type Strains, Phase III (KMG-III): the genomes of soil and plant-associated and newly described type strains.</title>
        <authorList>
            <person name="Whitman W."/>
        </authorList>
    </citation>
    <scope>NUCLEOTIDE SEQUENCE [LARGE SCALE GENOMIC DNA]</scope>
    <source>
        <strain evidence="2 3">CECT 8897</strain>
    </source>
</reference>
<name>A0A7W5BE47_9BURK</name>